<dbReference type="InParanoid" id="G0NN65"/>
<protein>
    <submittedName>
        <fullName evidence="2">Uncharacterized protein</fullName>
    </submittedName>
</protein>
<feature type="compositionally biased region" description="Polar residues" evidence="1">
    <location>
        <begin position="350"/>
        <end position="359"/>
    </location>
</feature>
<dbReference type="AlphaFoldDB" id="G0NN65"/>
<accession>G0NN65</accession>
<feature type="compositionally biased region" description="Polar residues" evidence="1">
    <location>
        <begin position="371"/>
        <end position="389"/>
    </location>
</feature>
<feature type="compositionally biased region" description="Basic and acidic residues" evidence="1">
    <location>
        <begin position="9"/>
        <end position="38"/>
    </location>
</feature>
<feature type="compositionally biased region" description="Basic and acidic residues" evidence="1">
    <location>
        <begin position="252"/>
        <end position="261"/>
    </location>
</feature>
<feature type="compositionally biased region" description="Basic and acidic residues" evidence="1">
    <location>
        <begin position="455"/>
        <end position="468"/>
    </location>
</feature>
<feature type="compositionally biased region" description="Low complexity" evidence="1">
    <location>
        <begin position="307"/>
        <end position="317"/>
    </location>
</feature>
<feature type="compositionally biased region" description="Basic and acidic residues" evidence="1">
    <location>
        <begin position="213"/>
        <end position="225"/>
    </location>
</feature>
<feature type="compositionally biased region" description="Basic and acidic residues" evidence="1">
    <location>
        <begin position="480"/>
        <end position="492"/>
    </location>
</feature>
<feature type="compositionally biased region" description="Basic and acidic residues" evidence="1">
    <location>
        <begin position="137"/>
        <end position="154"/>
    </location>
</feature>
<dbReference type="Proteomes" id="UP000008068">
    <property type="component" value="Unassembled WGS sequence"/>
</dbReference>
<reference evidence="3" key="1">
    <citation type="submission" date="2011-07" db="EMBL/GenBank/DDBJ databases">
        <authorList>
            <consortium name="Caenorhabditis brenneri Sequencing and Analysis Consortium"/>
            <person name="Wilson R.K."/>
        </authorList>
    </citation>
    <scope>NUCLEOTIDE SEQUENCE [LARGE SCALE GENOMIC DNA]</scope>
    <source>
        <strain evidence="3">PB2801</strain>
    </source>
</reference>
<evidence type="ECO:0000313" key="2">
    <source>
        <dbReference type="EMBL" id="EGT34408.1"/>
    </source>
</evidence>
<feature type="compositionally biased region" description="Polar residues" evidence="1">
    <location>
        <begin position="445"/>
        <end position="454"/>
    </location>
</feature>
<feature type="compositionally biased region" description="Polar residues" evidence="1">
    <location>
        <begin position="181"/>
        <end position="192"/>
    </location>
</feature>
<feature type="compositionally biased region" description="Basic residues" evidence="1">
    <location>
        <begin position="469"/>
        <end position="479"/>
    </location>
</feature>
<feature type="compositionally biased region" description="Basic and acidic residues" evidence="1">
    <location>
        <begin position="119"/>
        <end position="128"/>
    </location>
</feature>
<feature type="region of interest" description="Disordered" evidence="1">
    <location>
        <begin position="1"/>
        <end position="514"/>
    </location>
</feature>
<dbReference type="EMBL" id="GL379912">
    <property type="protein sequence ID" value="EGT34408.1"/>
    <property type="molecule type" value="Genomic_DNA"/>
</dbReference>
<dbReference type="HOGENOM" id="CLU_576509_0_0_1"/>
<organism evidence="3">
    <name type="scientific">Caenorhabditis brenneri</name>
    <name type="common">Nematode worm</name>
    <dbReference type="NCBI Taxonomy" id="135651"/>
    <lineage>
        <taxon>Eukaryota</taxon>
        <taxon>Metazoa</taxon>
        <taxon>Ecdysozoa</taxon>
        <taxon>Nematoda</taxon>
        <taxon>Chromadorea</taxon>
        <taxon>Rhabditida</taxon>
        <taxon>Rhabditina</taxon>
        <taxon>Rhabditomorpha</taxon>
        <taxon>Rhabditoidea</taxon>
        <taxon>Rhabditidae</taxon>
        <taxon>Peloderinae</taxon>
        <taxon>Caenorhabditis</taxon>
    </lineage>
</organism>
<name>G0NN65_CAEBE</name>
<evidence type="ECO:0000313" key="3">
    <source>
        <dbReference type="Proteomes" id="UP000008068"/>
    </source>
</evidence>
<gene>
    <name evidence="2" type="ORF">CAEBREN_23946</name>
</gene>
<feature type="compositionally biased region" description="Basic and acidic residues" evidence="1">
    <location>
        <begin position="164"/>
        <end position="174"/>
    </location>
</feature>
<keyword evidence="3" id="KW-1185">Reference proteome</keyword>
<evidence type="ECO:0000256" key="1">
    <source>
        <dbReference type="SAM" id="MobiDB-lite"/>
    </source>
</evidence>
<proteinExistence type="predicted"/>
<feature type="compositionally biased region" description="Basic and acidic residues" evidence="1">
    <location>
        <begin position="85"/>
        <end position="96"/>
    </location>
</feature>
<sequence>MTKTPPPESSKKSTKTVEKEKEGSSRKVEHNSKGRKSLDVAGSSGKPPIHPSRRSKSLGLDAAQKEKSEERESGEDSGLSVKQASNEREGRSPVKKDSKKKKNRSLTTGSSQEKKKRSAERDSTDGDANRSSLEGAAIKEKRSLSERDRSEAKNKQSVKRKPSKEKSKPSRTRDYSMGSEEPSSSKGPVTQEPTERDLSKKNRKRFCNSDGSTDEHKPDAKRVPNNEEGSSEPTPTKITTTKHTKKTAARFLSEERSHAEDQPTSSKKLSPSPARGISKGTKKRSFSEGQGLRNQSPVRDLTEELTKLSPTTKSSSHSGKKPSKDGSTKRNIQIPSKDRSRNSEPLLDVNDTTRVNDQLSPAAGPSKDGEGSSSVEGPSMEKQTPSPKQDTTKKIKNRSYSTPTTKKKEELSPAKTHPKKNVEPSSSKKKPWNSSPKLDKPSAGPSRSPSINRSTDNKDLLNSKDSTKGKKKSTTKKYRSKSEGEPKNKRSGEMVLSPDTRHHTATQPQPWVPRNTEVFVPALWHKLDNLTPRKSPEE</sequence>